<protein>
    <submittedName>
        <fullName evidence="4">Sulfotransferase domain-containing protein</fullName>
    </submittedName>
</protein>
<evidence type="ECO:0000313" key="5">
    <source>
        <dbReference type="Proteomes" id="UP001368270"/>
    </source>
</evidence>
<dbReference type="InterPro" id="IPR027417">
    <property type="entry name" value="P-loop_NTPase"/>
</dbReference>
<dbReference type="PANTHER" id="PTHR11783">
    <property type="entry name" value="SULFOTRANSFERASE SULT"/>
    <property type="match status" value="1"/>
</dbReference>
<comment type="caution">
    <text evidence="4">The sequence shown here is derived from an EMBL/GenBank/DDBJ whole genome shotgun (WGS) entry which is preliminary data.</text>
</comment>
<evidence type="ECO:0000256" key="2">
    <source>
        <dbReference type="ARBA" id="ARBA00022679"/>
    </source>
</evidence>
<evidence type="ECO:0000259" key="3">
    <source>
        <dbReference type="Pfam" id="PF00685"/>
    </source>
</evidence>
<organism evidence="4 5">
    <name type="scientific">Cognatishimia coralii</name>
    <dbReference type="NCBI Taxonomy" id="3083254"/>
    <lineage>
        <taxon>Bacteria</taxon>
        <taxon>Pseudomonadati</taxon>
        <taxon>Pseudomonadota</taxon>
        <taxon>Alphaproteobacteria</taxon>
        <taxon>Rhodobacterales</taxon>
        <taxon>Paracoccaceae</taxon>
        <taxon>Cognatishimia</taxon>
    </lineage>
</organism>
<comment type="similarity">
    <text evidence="1">Belongs to the sulfotransferase 1 family.</text>
</comment>
<gene>
    <name evidence="4" type="ORF">WG622_14665</name>
</gene>
<evidence type="ECO:0000256" key="1">
    <source>
        <dbReference type="ARBA" id="ARBA00005771"/>
    </source>
</evidence>
<dbReference type="EMBL" id="JBBGAZ010000009">
    <property type="protein sequence ID" value="MEJ5219496.1"/>
    <property type="molecule type" value="Genomic_DNA"/>
</dbReference>
<dbReference type="Pfam" id="PF00685">
    <property type="entry name" value="Sulfotransfer_1"/>
    <property type="match status" value="1"/>
</dbReference>
<dbReference type="SUPFAM" id="SSF52540">
    <property type="entry name" value="P-loop containing nucleoside triphosphate hydrolases"/>
    <property type="match status" value="1"/>
</dbReference>
<reference evidence="4 5" key="1">
    <citation type="submission" date="2024-03" db="EMBL/GenBank/DDBJ databases">
        <title>Cognatishimia coralii sp. nov., a marine bacterium isolated from coral surrounding seawater.</title>
        <authorList>
            <person name="Liu X."/>
            <person name="Liu S."/>
            <person name="Sun H."/>
            <person name="Zhang Y."/>
        </authorList>
    </citation>
    <scope>NUCLEOTIDE SEQUENCE [LARGE SCALE GENOMIC DNA]</scope>
    <source>
        <strain evidence="4 5">D5M38</strain>
    </source>
</reference>
<dbReference type="RefSeq" id="WP_339404294.1">
    <property type="nucleotide sequence ID" value="NZ_JBBGAZ010000009.1"/>
</dbReference>
<evidence type="ECO:0000313" key="4">
    <source>
        <dbReference type="EMBL" id="MEJ5219496.1"/>
    </source>
</evidence>
<keyword evidence="5" id="KW-1185">Reference proteome</keyword>
<dbReference type="Proteomes" id="UP001368270">
    <property type="component" value="Unassembled WGS sequence"/>
</dbReference>
<feature type="domain" description="Sulfotransferase" evidence="3">
    <location>
        <begin position="24"/>
        <end position="276"/>
    </location>
</feature>
<dbReference type="InterPro" id="IPR000863">
    <property type="entry name" value="Sulfotransferase_dom"/>
</dbReference>
<keyword evidence="2" id="KW-0808">Transferase</keyword>
<accession>A0ABU8QJJ0</accession>
<name>A0ABU8QJJ0_9RHOB</name>
<proteinExistence type="inferred from homology"/>
<sequence length="301" mass="34378">MARQLYLGPLTDNRRWDRVTLRSDDVIVVTPPKCGTTWMQTIVALLFSGNPEIETDLSIKMPWVDIRMRDMDDVAAHLEAMEHRRSMKSHTPIDGLPLDENVQYLCVFRHPLDAHISFRHHVRNVPLRLFDMWYPEEDPDRIAFRRFLDGGPEGFDMDFMPLAHILRHYEAALRVADQPNVTLFHYADMTRDLTGCVAQVASILGVDHPADQMEKLIQAATFENMKAHAERFAPSGGKGFFKSDAGFFHSGTLGQWEDVLATEEIAAYDAMMDTHLSPDHRAWLEYGDAAKEKGRRSDPLS</sequence>
<dbReference type="Gene3D" id="3.40.50.300">
    <property type="entry name" value="P-loop containing nucleotide triphosphate hydrolases"/>
    <property type="match status" value="1"/>
</dbReference>